<evidence type="ECO:0000313" key="2">
    <source>
        <dbReference type="Proteomes" id="UP000634136"/>
    </source>
</evidence>
<dbReference type="Proteomes" id="UP000634136">
    <property type="component" value="Unassembled WGS sequence"/>
</dbReference>
<gene>
    <name evidence="1" type="ORF">G2W53_007965</name>
</gene>
<dbReference type="AlphaFoldDB" id="A0A834X695"/>
<proteinExistence type="predicted"/>
<dbReference type="OrthoDB" id="1689420at2759"/>
<dbReference type="EMBL" id="JAAIUW010000003">
    <property type="protein sequence ID" value="KAF7839483.1"/>
    <property type="molecule type" value="Genomic_DNA"/>
</dbReference>
<keyword evidence="2" id="KW-1185">Reference proteome</keyword>
<evidence type="ECO:0000313" key="1">
    <source>
        <dbReference type="EMBL" id="KAF7839483.1"/>
    </source>
</evidence>
<name>A0A834X695_9FABA</name>
<protein>
    <submittedName>
        <fullName evidence="1">Uncharacterized protein</fullName>
    </submittedName>
</protein>
<organism evidence="1 2">
    <name type="scientific">Senna tora</name>
    <dbReference type="NCBI Taxonomy" id="362788"/>
    <lineage>
        <taxon>Eukaryota</taxon>
        <taxon>Viridiplantae</taxon>
        <taxon>Streptophyta</taxon>
        <taxon>Embryophyta</taxon>
        <taxon>Tracheophyta</taxon>
        <taxon>Spermatophyta</taxon>
        <taxon>Magnoliopsida</taxon>
        <taxon>eudicotyledons</taxon>
        <taxon>Gunneridae</taxon>
        <taxon>Pentapetalae</taxon>
        <taxon>rosids</taxon>
        <taxon>fabids</taxon>
        <taxon>Fabales</taxon>
        <taxon>Fabaceae</taxon>
        <taxon>Caesalpinioideae</taxon>
        <taxon>Cassia clade</taxon>
        <taxon>Senna</taxon>
    </lineage>
</organism>
<accession>A0A834X695</accession>
<comment type="caution">
    <text evidence="1">The sequence shown here is derived from an EMBL/GenBank/DDBJ whole genome shotgun (WGS) entry which is preliminary data.</text>
</comment>
<sequence length="161" mass="17993">MNSTTLTDEFDNLFDLSGLFAEEGPSLINMVEEKTLKELDGPPIQQAPLCITDATLQAPLELKSGLIHLLPKFRGLANEDPYNHLKEFHVERFKELCASCSQHGIPEKALINFFYEEECSRISVTDTLSSSEFVNHSLNPLETALVLNSSDLDAKALEQIR</sequence>
<reference evidence="1" key="1">
    <citation type="submission" date="2020-09" db="EMBL/GenBank/DDBJ databases">
        <title>Genome-Enabled Discovery of Anthraquinone Biosynthesis in Senna tora.</title>
        <authorList>
            <person name="Kang S.-H."/>
            <person name="Pandey R.P."/>
            <person name="Lee C.-M."/>
            <person name="Sim J.-S."/>
            <person name="Jeong J.-T."/>
            <person name="Choi B.-S."/>
            <person name="Jung M."/>
            <person name="Ginzburg D."/>
            <person name="Zhao K."/>
            <person name="Won S.Y."/>
            <person name="Oh T.-J."/>
            <person name="Yu Y."/>
            <person name="Kim N.-H."/>
            <person name="Lee O.R."/>
            <person name="Lee T.-H."/>
            <person name="Bashyal P."/>
            <person name="Kim T.-S."/>
            <person name="Lee W.-H."/>
            <person name="Kawkins C."/>
            <person name="Kim C.-K."/>
            <person name="Kim J.S."/>
            <person name="Ahn B.O."/>
            <person name="Rhee S.Y."/>
            <person name="Sohng J.K."/>
        </authorList>
    </citation>
    <scope>NUCLEOTIDE SEQUENCE</scope>
    <source>
        <tissue evidence="1">Leaf</tissue>
    </source>
</reference>